<feature type="region of interest" description="Disordered" evidence="1">
    <location>
        <begin position="91"/>
        <end position="143"/>
    </location>
</feature>
<evidence type="ECO:0000313" key="2">
    <source>
        <dbReference type="EMBL" id="ASV73780.1"/>
    </source>
</evidence>
<evidence type="ECO:0000313" key="3">
    <source>
        <dbReference type="Proteomes" id="UP000215086"/>
    </source>
</evidence>
<reference evidence="2 3" key="1">
    <citation type="journal article" name="Front. Microbiol.">
        <title>Sugar Metabolism of the First Thermophilic Planctomycete Thermogutta terrifontis: Comparative Genomic and Transcriptomic Approaches.</title>
        <authorList>
            <person name="Elcheninov A.G."/>
            <person name="Menzel P."/>
            <person name="Gudbergsdottir S.R."/>
            <person name="Slesarev A.I."/>
            <person name="Kadnikov V.V."/>
            <person name="Krogh A."/>
            <person name="Bonch-Osmolovskaya E.A."/>
            <person name="Peng X."/>
            <person name="Kublanov I.V."/>
        </authorList>
    </citation>
    <scope>NUCLEOTIDE SEQUENCE [LARGE SCALE GENOMIC DNA]</scope>
    <source>
        <strain evidence="2 3">R1</strain>
    </source>
</reference>
<dbReference type="AlphaFoldDB" id="A0A286RCU6"/>
<keyword evidence="3" id="KW-1185">Reference proteome</keyword>
<accession>A0A286RCU6</accession>
<dbReference type="KEGG" id="ttf:THTE_1178"/>
<gene>
    <name evidence="2" type="ORF">THTE_1178</name>
</gene>
<feature type="compositionally biased region" description="Basic and acidic residues" evidence="1">
    <location>
        <begin position="131"/>
        <end position="143"/>
    </location>
</feature>
<name>A0A286RCU6_9BACT</name>
<sequence length="208" mass="22995">MLAAIDQTAYTQEVLKRNSSPNQSQLEGLQEDNRRGLGAQWMNEADVMSHILALASEAAQRLQKRDVSLSTRELQRQIVAELDKLLASAGAASAQPNAQPMPAPASPSQQAATERQETAAEKPGTARAGAQRRDRSIGEGTTDDWRSNLEAIWGRLPPRERPPLTQQTFETFIPKYRALIESYYRELSRAQKSTVIPGQPPGTSDRME</sequence>
<proteinExistence type="predicted"/>
<dbReference type="EMBL" id="CP018477">
    <property type="protein sequence ID" value="ASV73780.1"/>
    <property type="molecule type" value="Genomic_DNA"/>
</dbReference>
<feature type="region of interest" description="Disordered" evidence="1">
    <location>
        <begin position="188"/>
        <end position="208"/>
    </location>
</feature>
<evidence type="ECO:0000256" key="1">
    <source>
        <dbReference type="SAM" id="MobiDB-lite"/>
    </source>
</evidence>
<dbReference type="Proteomes" id="UP000215086">
    <property type="component" value="Chromosome"/>
</dbReference>
<protein>
    <submittedName>
        <fullName evidence="2">Uncharacterized protein</fullName>
    </submittedName>
</protein>
<organism evidence="2 3">
    <name type="scientific">Thermogutta terrifontis</name>
    <dbReference type="NCBI Taxonomy" id="1331910"/>
    <lineage>
        <taxon>Bacteria</taxon>
        <taxon>Pseudomonadati</taxon>
        <taxon>Planctomycetota</taxon>
        <taxon>Planctomycetia</taxon>
        <taxon>Pirellulales</taxon>
        <taxon>Thermoguttaceae</taxon>
        <taxon>Thermogutta</taxon>
    </lineage>
</organism>